<evidence type="ECO:0000313" key="2">
    <source>
        <dbReference type="EMBL" id="AUX49142.1"/>
    </source>
</evidence>
<sequence length="338" mass="36805">MATSRSTEPSAPVIVKHPGCPQWGLGYLVEERDEKRFYDFEDGHNHSIAKAFWSKLEPVQLADDEASALEARIRGLRDRPSAAAKKARVRVAAPPVTSFDEQIATFEAQFEGGFGGPHFVADERGFAGGEPTEGGSSGSKNGATAKKKSKAFKQSAIETARALLAKGELEALLAAGNLADFMERITKVHKAATGLLHPLGDLIPFNKMAAEHHRAYAEAVVDLLYGTDDYAARFDRLAGVLAAAKVVTWPLATILSALVNPAEHVFVKPSFFEKQAAVLGFDLAYDRAPSSEGYARMQALARELERRLRERALAPRDLMDVYSFLWRTISPPKAPAKS</sequence>
<name>A0A2L0FCC6_SORCE</name>
<feature type="compositionally biased region" description="Gly residues" evidence="1">
    <location>
        <begin position="126"/>
        <end position="137"/>
    </location>
</feature>
<dbReference type="EMBL" id="CP012673">
    <property type="protein sequence ID" value="AUX49142.1"/>
    <property type="molecule type" value="Genomic_DNA"/>
</dbReference>
<dbReference type="OrthoDB" id="9781481at2"/>
<feature type="region of interest" description="Disordered" evidence="1">
    <location>
        <begin position="124"/>
        <end position="145"/>
    </location>
</feature>
<proteinExistence type="predicted"/>
<evidence type="ECO:0000256" key="1">
    <source>
        <dbReference type="SAM" id="MobiDB-lite"/>
    </source>
</evidence>
<evidence type="ECO:0000313" key="3">
    <source>
        <dbReference type="Proteomes" id="UP000238348"/>
    </source>
</evidence>
<protein>
    <submittedName>
        <fullName evidence="2">Uncharacterized protein</fullName>
    </submittedName>
</protein>
<reference evidence="2 3" key="1">
    <citation type="submission" date="2015-09" db="EMBL/GenBank/DDBJ databases">
        <title>Sorangium comparison.</title>
        <authorList>
            <person name="Zaburannyi N."/>
            <person name="Bunk B."/>
            <person name="Overmann J."/>
            <person name="Mueller R."/>
        </authorList>
    </citation>
    <scope>NUCLEOTIDE SEQUENCE [LARGE SCALE GENOMIC DNA]</scope>
    <source>
        <strain evidence="2 3">So ce26</strain>
    </source>
</reference>
<dbReference type="RefSeq" id="WP_104986898.1">
    <property type="nucleotide sequence ID" value="NZ_CP012673.1"/>
</dbReference>
<gene>
    <name evidence="2" type="ORF">SOCE26_106870</name>
</gene>
<dbReference type="AlphaFoldDB" id="A0A2L0FCC6"/>
<organism evidence="2 3">
    <name type="scientific">Sorangium cellulosum</name>
    <name type="common">Polyangium cellulosum</name>
    <dbReference type="NCBI Taxonomy" id="56"/>
    <lineage>
        <taxon>Bacteria</taxon>
        <taxon>Pseudomonadati</taxon>
        <taxon>Myxococcota</taxon>
        <taxon>Polyangia</taxon>
        <taxon>Polyangiales</taxon>
        <taxon>Polyangiaceae</taxon>
        <taxon>Sorangium</taxon>
    </lineage>
</organism>
<dbReference type="Proteomes" id="UP000238348">
    <property type="component" value="Chromosome"/>
</dbReference>
<accession>A0A2L0FCC6</accession>